<feature type="region of interest" description="Disordered" evidence="2">
    <location>
        <begin position="323"/>
        <end position="345"/>
    </location>
</feature>
<dbReference type="RefSeq" id="WP_013016257.1">
    <property type="nucleotide sequence ID" value="NC_013947.1"/>
</dbReference>
<keyword evidence="5" id="KW-1185">Reference proteome</keyword>
<name>D3Q977_STANL</name>
<organism evidence="4 5">
    <name type="scientific">Stackebrandtia nassauensis (strain DSM 44728 / CIP 108903 / NRRL B-16338 / NBRC 102104 / LLR-40K-21)</name>
    <dbReference type="NCBI Taxonomy" id="446470"/>
    <lineage>
        <taxon>Bacteria</taxon>
        <taxon>Bacillati</taxon>
        <taxon>Actinomycetota</taxon>
        <taxon>Actinomycetes</taxon>
        <taxon>Glycomycetales</taxon>
        <taxon>Glycomycetaceae</taxon>
        <taxon>Stackebrandtia</taxon>
    </lineage>
</organism>
<dbReference type="GO" id="GO:0003677">
    <property type="term" value="F:DNA binding"/>
    <property type="evidence" value="ECO:0007669"/>
    <property type="project" value="InterPro"/>
</dbReference>
<gene>
    <name evidence="4" type="ordered locus">Snas_0976</name>
</gene>
<proteinExistence type="predicted"/>
<evidence type="ECO:0000313" key="5">
    <source>
        <dbReference type="Proteomes" id="UP000000844"/>
    </source>
</evidence>
<dbReference type="STRING" id="446470.Snas_0976"/>
<dbReference type="GO" id="GO:0015074">
    <property type="term" value="P:DNA integration"/>
    <property type="evidence" value="ECO:0007669"/>
    <property type="project" value="InterPro"/>
</dbReference>
<sequence length="470" mass="53176">MNNPESTSYDVRIHQIVEDKRTKKRPHRVRWTVADRPRFGKSFATVGLAEGFRSDLLRAARKGEAFDLETGLPVSMLRKQQEKQKQENTVTWLTHAKQYAAYKWTRLSANGRKSAADVLRDITVALLPQRGDRPGKDELSVALRRWAFIPARNIADAPPEIQDAFSWAERHTPALSVLEDAEVLRSLLDSLMLKQDGTRVSANYFDRRHAILYNVGEYAVMKERCEQNPLSNPKLKWERPVDLKTENVIDPRAVGTMSQVESMLTAVTYVGVEQGPRYVAYFGLLYYAMLRPAEATDLEESQCILPKEGWGLIVAKGGKPNVGQDWTDSGEAHDDRGLKHRGRKATRDVPIPPRLVELLRHHIDTYGTGPEGRVFRTVRGGPYTVKEAGRVWGKARPFGLSPADQKTDVLSYIYLLRASGISYRRAAGVPVKEVSQWAGHSTGVQEQNYARVLTGLKDHWTRRMDEFMDA</sequence>
<keyword evidence="1" id="KW-0233">DNA recombination</keyword>
<evidence type="ECO:0000256" key="2">
    <source>
        <dbReference type="SAM" id="MobiDB-lite"/>
    </source>
</evidence>
<dbReference type="KEGG" id="sna:Snas_0976"/>
<evidence type="ECO:0000259" key="3">
    <source>
        <dbReference type="PROSITE" id="PS51898"/>
    </source>
</evidence>
<dbReference type="InterPro" id="IPR013762">
    <property type="entry name" value="Integrase-like_cat_sf"/>
</dbReference>
<dbReference type="PROSITE" id="PS51898">
    <property type="entry name" value="TYR_RECOMBINASE"/>
    <property type="match status" value="1"/>
</dbReference>
<dbReference type="AlphaFoldDB" id="D3Q977"/>
<dbReference type="eggNOG" id="COG0582">
    <property type="taxonomic scope" value="Bacteria"/>
</dbReference>
<accession>D3Q977</accession>
<dbReference type="EMBL" id="CP001778">
    <property type="protein sequence ID" value="ADD40686.1"/>
    <property type="molecule type" value="Genomic_DNA"/>
</dbReference>
<evidence type="ECO:0000313" key="4">
    <source>
        <dbReference type="EMBL" id="ADD40686.1"/>
    </source>
</evidence>
<dbReference type="OrthoDB" id="3773913at2"/>
<dbReference type="Proteomes" id="UP000000844">
    <property type="component" value="Chromosome"/>
</dbReference>
<dbReference type="InterPro" id="IPR011010">
    <property type="entry name" value="DNA_brk_join_enz"/>
</dbReference>
<dbReference type="GO" id="GO:0006310">
    <property type="term" value="P:DNA recombination"/>
    <property type="evidence" value="ECO:0007669"/>
    <property type="project" value="UniProtKB-KW"/>
</dbReference>
<dbReference type="Gene3D" id="1.10.443.10">
    <property type="entry name" value="Intergrase catalytic core"/>
    <property type="match status" value="1"/>
</dbReference>
<reference evidence="4 5" key="1">
    <citation type="journal article" date="2009" name="Stand. Genomic Sci.">
        <title>Complete genome sequence of Stackebrandtia nassauensis type strain (LLR-40K-21).</title>
        <authorList>
            <person name="Munk C."/>
            <person name="Lapidus A."/>
            <person name="Copeland A."/>
            <person name="Jando M."/>
            <person name="Mayilraj S."/>
            <person name="Glavina Del Rio T."/>
            <person name="Nolan M."/>
            <person name="Chen F."/>
            <person name="Lucas S."/>
            <person name="Tice H."/>
            <person name="Cheng J.F."/>
            <person name="Han C."/>
            <person name="Detter J.C."/>
            <person name="Bruce D."/>
            <person name="Goodwin L."/>
            <person name="Chain P."/>
            <person name="Pitluck S."/>
            <person name="Goker M."/>
            <person name="Ovchinikova G."/>
            <person name="Pati A."/>
            <person name="Ivanova N."/>
            <person name="Mavromatis K."/>
            <person name="Chen A."/>
            <person name="Palaniappan K."/>
            <person name="Land M."/>
            <person name="Hauser L."/>
            <person name="Chang Y.J."/>
            <person name="Jeffries C.D."/>
            <person name="Bristow J."/>
            <person name="Eisen J.A."/>
            <person name="Markowitz V."/>
            <person name="Hugenholtz P."/>
            <person name="Kyrpides N.C."/>
            <person name="Klenk H.P."/>
        </authorList>
    </citation>
    <scope>NUCLEOTIDE SEQUENCE [LARGE SCALE GENOMIC DNA]</scope>
    <source>
        <strain evidence="5">DSM 44728 / CIP 108903 / NRRL B-16338 / NBRC 102104 / LLR-40K-21</strain>
    </source>
</reference>
<dbReference type="HOGENOM" id="CLU_048112_0_0_11"/>
<feature type="domain" description="Tyr recombinase" evidence="3">
    <location>
        <begin position="249"/>
        <end position="465"/>
    </location>
</feature>
<evidence type="ECO:0000256" key="1">
    <source>
        <dbReference type="ARBA" id="ARBA00023172"/>
    </source>
</evidence>
<dbReference type="InterPro" id="IPR002104">
    <property type="entry name" value="Integrase_catalytic"/>
</dbReference>
<dbReference type="SUPFAM" id="SSF56349">
    <property type="entry name" value="DNA breaking-rejoining enzymes"/>
    <property type="match status" value="1"/>
</dbReference>
<protein>
    <recommendedName>
        <fullName evidence="3">Tyr recombinase domain-containing protein</fullName>
    </recommendedName>
</protein>